<evidence type="ECO:0000256" key="4">
    <source>
        <dbReference type="ARBA" id="ARBA00022679"/>
    </source>
</evidence>
<dbReference type="InterPro" id="IPR050078">
    <property type="entry name" value="Ribosomal_L11_MeTrfase_PrmA"/>
</dbReference>
<keyword evidence="7" id="KW-0689">Ribosomal protein</keyword>
<proteinExistence type="inferred from homology"/>
<sequence>MQQWQQIEFYISPKDYNKVESFLFDNLACSVTKKDLEDKSFVTVLYEDDFDLEDILEELKNTFPIIEQKVEYKIIKDQEWTAVWLDDYEPIEIGKNIVIYPSWRELPKDSTKTYIAVDPSVAFGCGNHETTKMCLEWLEENINPDSRLLDYGCGTGVLAIAGVKLGGKYAEGIDIDPKSIESSIKNAEMNNVSDKTHFSDVTTDENFDLLIANIFSNVLIALADTMLPKLKEGGELALSGILANQVDDVQKAFEAKGVKFAKPRNMGEWFLLSGVKSEHTN</sequence>
<organism evidence="7 8">
    <name type="scientific">Pseudofrancisella aestuarii</name>
    <dbReference type="NCBI Taxonomy" id="2670347"/>
    <lineage>
        <taxon>Bacteria</taxon>
        <taxon>Pseudomonadati</taxon>
        <taxon>Pseudomonadota</taxon>
        <taxon>Gammaproteobacteria</taxon>
        <taxon>Thiotrichales</taxon>
        <taxon>Francisellaceae</taxon>
        <taxon>Pseudofrancisella</taxon>
    </lineage>
</organism>
<comment type="similarity">
    <text evidence="1 6">Belongs to the methyltransferase superfamily. PrmA family.</text>
</comment>
<name>A0ABV9T8P5_9GAMM</name>
<dbReference type="NCBIfam" id="TIGR00406">
    <property type="entry name" value="prmA"/>
    <property type="match status" value="1"/>
</dbReference>
<dbReference type="HAMAP" id="MF_00735">
    <property type="entry name" value="Methyltr_PrmA"/>
    <property type="match status" value="1"/>
</dbReference>
<feature type="binding site" evidence="6">
    <location>
        <position position="213"/>
    </location>
    <ligand>
        <name>S-adenosyl-L-methionine</name>
        <dbReference type="ChEBI" id="CHEBI:59789"/>
    </ligand>
</feature>
<comment type="catalytic activity">
    <reaction evidence="6">
        <text>L-lysyl-[protein] + 3 S-adenosyl-L-methionine = N(6),N(6),N(6)-trimethyl-L-lysyl-[protein] + 3 S-adenosyl-L-homocysteine + 3 H(+)</text>
        <dbReference type="Rhea" id="RHEA:54192"/>
        <dbReference type="Rhea" id="RHEA-COMP:9752"/>
        <dbReference type="Rhea" id="RHEA-COMP:13826"/>
        <dbReference type="ChEBI" id="CHEBI:15378"/>
        <dbReference type="ChEBI" id="CHEBI:29969"/>
        <dbReference type="ChEBI" id="CHEBI:57856"/>
        <dbReference type="ChEBI" id="CHEBI:59789"/>
        <dbReference type="ChEBI" id="CHEBI:61961"/>
    </reaction>
</comment>
<evidence type="ECO:0000256" key="5">
    <source>
        <dbReference type="ARBA" id="ARBA00022691"/>
    </source>
</evidence>
<keyword evidence="3 6" id="KW-0489">Methyltransferase</keyword>
<evidence type="ECO:0000313" key="7">
    <source>
        <dbReference type="EMBL" id="MFC4891480.1"/>
    </source>
</evidence>
<gene>
    <name evidence="6 7" type="primary">prmA</name>
    <name evidence="7" type="ORF">ACFPDQ_00275</name>
</gene>
<dbReference type="PIRSF" id="PIRSF000401">
    <property type="entry name" value="RPL11_MTase"/>
    <property type="match status" value="1"/>
</dbReference>
<evidence type="ECO:0000256" key="1">
    <source>
        <dbReference type="ARBA" id="ARBA00009741"/>
    </source>
</evidence>
<keyword evidence="4 6" id="KW-0808">Transferase</keyword>
<dbReference type="InterPro" id="IPR029063">
    <property type="entry name" value="SAM-dependent_MTases_sf"/>
</dbReference>
<comment type="subcellular location">
    <subcellularLocation>
        <location evidence="6">Cytoplasm</location>
    </subcellularLocation>
</comment>
<accession>A0ABV9T8P5</accession>
<dbReference type="GO" id="GO:0005840">
    <property type="term" value="C:ribosome"/>
    <property type="evidence" value="ECO:0007669"/>
    <property type="project" value="UniProtKB-KW"/>
</dbReference>
<evidence type="ECO:0000313" key="8">
    <source>
        <dbReference type="Proteomes" id="UP001595926"/>
    </source>
</evidence>
<dbReference type="InterPro" id="IPR004498">
    <property type="entry name" value="Ribosomal_PrmA_MeTrfase"/>
</dbReference>
<feature type="binding site" evidence="6">
    <location>
        <position position="152"/>
    </location>
    <ligand>
        <name>S-adenosyl-L-methionine</name>
        <dbReference type="ChEBI" id="CHEBI:59789"/>
    </ligand>
</feature>
<keyword evidence="2 6" id="KW-0963">Cytoplasm</keyword>
<feature type="binding site" evidence="6">
    <location>
        <position position="174"/>
    </location>
    <ligand>
        <name>S-adenosyl-L-methionine</name>
        <dbReference type="ChEBI" id="CHEBI:59789"/>
    </ligand>
</feature>
<dbReference type="GO" id="GO:0032259">
    <property type="term" value="P:methylation"/>
    <property type="evidence" value="ECO:0007669"/>
    <property type="project" value="UniProtKB-KW"/>
</dbReference>
<dbReference type="EMBL" id="JBHSJH010000001">
    <property type="protein sequence ID" value="MFC4891480.1"/>
    <property type="molecule type" value="Genomic_DNA"/>
</dbReference>
<dbReference type="GO" id="GO:0008168">
    <property type="term" value="F:methyltransferase activity"/>
    <property type="evidence" value="ECO:0007669"/>
    <property type="project" value="UniProtKB-KW"/>
</dbReference>
<dbReference type="RefSeq" id="WP_119330773.1">
    <property type="nucleotide sequence ID" value="NZ_JBHSJH010000001.1"/>
</dbReference>
<keyword evidence="8" id="KW-1185">Reference proteome</keyword>
<keyword evidence="7" id="KW-0687">Ribonucleoprotein</keyword>
<reference evidence="8" key="1">
    <citation type="journal article" date="2019" name="Int. J. Syst. Evol. Microbiol.">
        <title>The Global Catalogue of Microorganisms (GCM) 10K type strain sequencing project: providing services to taxonomists for standard genome sequencing and annotation.</title>
        <authorList>
            <consortium name="The Broad Institute Genomics Platform"/>
            <consortium name="The Broad Institute Genome Sequencing Center for Infectious Disease"/>
            <person name="Wu L."/>
            <person name="Ma J."/>
        </authorList>
    </citation>
    <scope>NUCLEOTIDE SEQUENCE [LARGE SCALE GENOMIC DNA]</scope>
    <source>
        <strain evidence="8">CGMCC 1.13718</strain>
    </source>
</reference>
<dbReference type="PANTHER" id="PTHR43648:SF1">
    <property type="entry name" value="ELECTRON TRANSFER FLAVOPROTEIN BETA SUBUNIT LYSINE METHYLTRANSFERASE"/>
    <property type="match status" value="1"/>
</dbReference>
<dbReference type="SUPFAM" id="SSF53335">
    <property type="entry name" value="S-adenosyl-L-methionine-dependent methyltransferases"/>
    <property type="match status" value="1"/>
</dbReference>
<evidence type="ECO:0000256" key="2">
    <source>
        <dbReference type="ARBA" id="ARBA00022490"/>
    </source>
</evidence>
<feature type="binding site" evidence="6">
    <location>
        <position position="131"/>
    </location>
    <ligand>
        <name>S-adenosyl-L-methionine</name>
        <dbReference type="ChEBI" id="CHEBI:59789"/>
    </ligand>
</feature>
<dbReference type="EC" id="2.1.1.-" evidence="6"/>
<protein>
    <recommendedName>
        <fullName evidence="6">Ribosomal protein L11 methyltransferase</fullName>
        <shortName evidence="6">L11 Mtase</shortName>
        <ecNumber evidence="6">2.1.1.-</ecNumber>
    </recommendedName>
</protein>
<comment type="caution">
    <text evidence="7">The sequence shown here is derived from an EMBL/GenBank/DDBJ whole genome shotgun (WGS) entry which is preliminary data.</text>
</comment>
<dbReference type="Gene3D" id="3.40.50.150">
    <property type="entry name" value="Vaccinia Virus protein VP39"/>
    <property type="match status" value="1"/>
</dbReference>
<evidence type="ECO:0000256" key="6">
    <source>
        <dbReference type="HAMAP-Rule" id="MF_00735"/>
    </source>
</evidence>
<dbReference type="Proteomes" id="UP001595926">
    <property type="component" value="Unassembled WGS sequence"/>
</dbReference>
<keyword evidence="5 6" id="KW-0949">S-adenosyl-L-methionine</keyword>
<dbReference type="CDD" id="cd02440">
    <property type="entry name" value="AdoMet_MTases"/>
    <property type="match status" value="1"/>
</dbReference>
<dbReference type="PANTHER" id="PTHR43648">
    <property type="entry name" value="ELECTRON TRANSFER FLAVOPROTEIN BETA SUBUNIT LYSINE METHYLTRANSFERASE"/>
    <property type="match status" value="1"/>
</dbReference>
<dbReference type="Pfam" id="PF06325">
    <property type="entry name" value="PrmA"/>
    <property type="match status" value="1"/>
</dbReference>
<comment type="function">
    <text evidence="6">Methylates ribosomal protein L11.</text>
</comment>
<evidence type="ECO:0000256" key="3">
    <source>
        <dbReference type="ARBA" id="ARBA00022603"/>
    </source>
</evidence>